<evidence type="ECO:0000256" key="5">
    <source>
        <dbReference type="ARBA" id="ARBA00022777"/>
    </source>
</evidence>
<dbReference type="AlphaFoldDB" id="A0A1M5IJI4"/>
<evidence type="ECO:0000313" key="8">
    <source>
        <dbReference type="EMBL" id="SHG28425.1"/>
    </source>
</evidence>
<dbReference type="OrthoDB" id="9810880at2"/>
<comment type="pathway">
    <text evidence="1">Cofactor biosynthesis; thiamine diphosphate biosynthesis.</text>
</comment>
<dbReference type="NCBIfam" id="TIGR00097">
    <property type="entry name" value="HMP-P_kinase"/>
    <property type="match status" value="1"/>
</dbReference>
<dbReference type="GO" id="GO:0008972">
    <property type="term" value="F:phosphomethylpyrimidine kinase activity"/>
    <property type="evidence" value="ECO:0007669"/>
    <property type="project" value="InterPro"/>
</dbReference>
<dbReference type="InterPro" id="IPR013749">
    <property type="entry name" value="PM/HMP-P_kinase-1"/>
</dbReference>
<gene>
    <name evidence="8" type="ORF">SAMN05443144_12368</name>
</gene>
<evidence type="ECO:0000256" key="2">
    <source>
        <dbReference type="ARBA" id="ARBA00012135"/>
    </source>
</evidence>
<dbReference type="CDD" id="cd01169">
    <property type="entry name" value="HMPP_kinase"/>
    <property type="match status" value="1"/>
</dbReference>
<dbReference type="Pfam" id="PF08543">
    <property type="entry name" value="Phos_pyr_kin"/>
    <property type="match status" value="1"/>
</dbReference>
<keyword evidence="4" id="KW-0547">Nucleotide-binding</keyword>
<protein>
    <recommendedName>
        <fullName evidence="2">hydroxymethylpyrimidine kinase</fullName>
        <ecNumber evidence="2">2.7.1.49</ecNumber>
    </recommendedName>
</protein>
<dbReference type="InterPro" id="IPR004399">
    <property type="entry name" value="HMP/HMP-P_kinase_dom"/>
</dbReference>
<proteinExistence type="predicted"/>
<evidence type="ECO:0000256" key="3">
    <source>
        <dbReference type="ARBA" id="ARBA00022679"/>
    </source>
</evidence>
<evidence type="ECO:0000256" key="4">
    <source>
        <dbReference type="ARBA" id="ARBA00022741"/>
    </source>
</evidence>
<evidence type="ECO:0000313" key="9">
    <source>
        <dbReference type="Proteomes" id="UP000184041"/>
    </source>
</evidence>
<name>A0A1M5IJI4_9BACT</name>
<dbReference type="STRING" id="1194090.SAMN05443144_12368"/>
<sequence>MHAEENSQSYHRVLTIATSDSGGGAGIQADLKTFSAMGCYGMSALAALTAQNTLEVRGIHSLPPDYVALQIDTVIEDLGVDAVKIGMLFNRGIIKAVAGRLEAHGIGRVVLDPVMVAQSGAKLIEDDAIEALKQFLFPLSTTITPNLPEAETLLGMPVEDRSQMEEAARSLLKYGSDTVLLKGGHFEEEQSLDCLALQEPDEAGQEVYWYEAGRIPTRNTHGTGCTLSSAIAAGLAKGEPLPEAVGHAKEYITGAIRAGSRYRIGGGGGPLHHFYEFWE</sequence>
<keyword evidence="6" id="KW-0067">ATP-binding</keyword>
<dbReference type="PANTHER" id="PTHR20858:SF17">
    <property type="entry name" value="HYDROXYMETHYLPYRIMIDINE_PHOSPHOMETHYLPYRIMIDINE KINASE THI20-RELATED"/>
    <property type="match status" value="1"/>
</dbReference>
<dbReference type="GO" id="GO:0005524">
    <property type="term" value="F:ATP binding"/>
    <property type="evidence" value="ECO:0007669"/>
    <property type="project" value="UniProtKB-KW"/>
</dbReference>
<dbReference type="GO" id="GO:0009228">
    <property type="term" value="P:thiamine biosynthetic process"/>
    <property type="evidence" value="ECO:0007669"/>
    <property type="project" value="InterPro"/>
</dbReference>
<dbReference type="EMBL" id="FQUS01000023">
    <property type="protein sequence ID" value="SHG28425.1"/>
    <property type="molecule type" value="Genomic_DNA"/>
</dbReference>
<keyword evidence="9" id="KW-1185">Reference proteome</keyword>
<evidence type="ECO:0000259" key="7">
    <source>
        <dbReference type="Pfam" id="PF08543"/>
    </source>
</evidence>
<organism evidence="8 9">
    <name type="scientific">Fodinibius roseus</name>
    <dbReference type="NCBI Taxonomy" id="1194090"/>
    <lineage>
        <taxon>Bacteria</taxon>
        <taxon>Pseudomonadati</taxon>
        <taxon>Balneolota</taxon>
        <taxon>Balneolia</taxon>
        <taxon>Balneolales</taxon>
        <taxon>Balneolaceae</taxon>
        <taxon>Fodinibius</taxon>
    </lineage>
</organism>
<dbReference type="RefSeq" id="WP_073067462.1">
    <property type="nucleotide sequence ID" value="NZ_FQUS01000023.1"/>
</dbReference>
<evidence type="ECO:0000256" key="6">
    <source>
        <dbReference type="ARBA" id="ARBA00022840"/>
    </source>
</evidence>
<keyword evidence="3" id="KW-0808">Transferase</keyword>
<evidence type="ECO:0000256" key="1">
    <source>
        <dbReference type="ARBA" id="ARBA00004948"/>
    </source>
</evidence>
<dbReference type="PANTHER" id="PTHR20858">
    <property type="entry name" value="PHOSPHOMETHYLPYRIMIDINE KINASE"/>
    <property type="match status" value="1"/>
</dbReference>
<accession>A0A1M5IJI4</accession>
<dbReference type="FunFam" id="3.40.1190.20:FF:000003">
    <property type="entry name" value="Phosphomethylpyrimidine kinase ThiD"/>
    <property type="match status" value="1"/>
</dbReference>
<dbReference type="SUPFAM" id="SSF53613">
    <property type="entry name" value="Ribokinase-like"/>
    <property type="match status" value="1"/>
</dbReference>
<reference evidence="8 9" key="1">
    <citation type="submission" date="2016-11" db="EMBL/GenBank/DDBJ databases">
        <authorList>
            <person name="Jaros S."/>
            <person name="Januszkiewicz K."/>
            <person name="Wedrychowicz H."/>
        </authorList>
    </citation>
    <scope>NUCLEOTIDE SEQUENCE [LARGE SCALE GENOMIC DNA]</scope>
    <source>
        <strain evidence="8 9">DSM 21986</strain>
    </source>
</reference>
<dbReference type="InterPro" id="IPR029056">
    <property type="entry name" value="Ribokinase-like"/>
</dbReference>
<dbReference type="GO" id="GO:0008902">
    <property type="term" value="F:hydroxymethylpyrimidine kinase activity"/>
    <property type="evidence" value="ECO:0007669"/>
    <property type="project" value="UniProtKB-EC"/>
</dbReference>
<dbReference type="Gene3D" id="3.40.1190.20">
    <property type="match status" value="1"/>
</dbReference>
<dbReference type="EC" id="2.7.1.49" evidence="2"/>
<keyword evidence="5 8" id="KW-0418">Kinase</keyword>
<dbReference type="GO" id="GO:0005829">
    <property type="term" value="C:cytosol"/>
    <property type="evidence" value="ECO:0007669"/>
    <property type="project" value="TreeGrafter"/>
</dbReference>
<feature type="domain" description="Pyridoxamine kinase/Phosphomethylpyrimidine kinase" evidence="7">
    <location>
        <begin position="20"/>
        <end position="271"/>
    </location>
</feature>
<dbReference type="Proteomes" id="UP000184041">
    <property type="component" value="Unassembled WGS sequence"/>
</dbReference>